<dbReference type="InterPro" id="IPR014256">
    <property type="entry name" value="Spore_VI_D"/>
</dbReference>
<dbReference type="SUPFAM" id="SSF54106">
    <property type="entry name" value="LysM domain"/>
    <property type="match status" value="1"/>
</dbReference>
<dbReference type="PROSITE" id="PS51782">
    <property type="entry name" value="LYSM"/>
    <property type="match status" value="1"/>
</dbReference>
<feature type="compositionally biased region" description="Basic and acidic residues" evidence="1">
    <location>
        <begin position="294"/>
        <end position="310"/>
    </location>
</feature>
<proteinExistence type="predicted"/>
<feature type="region of interest" description="Disordered" evidence="1">
    <location>
        <begin position="177"/>
        <end position="208"/>
    </location>
</feature>
<keyword evidence="4" id="KW-1185">Reference proteome</keyword>
<evidence type="ECO:0000256" key="1">
    <source>
        <dbReference type="SAM" id="MobiDB-lite"/>
    </source>
</evidence>
<gene>
    <name evidence="3" type="primary">spoVID</name>
    <name evidence="3" type="ORF">ACFYKT_11215</name>
</gene>
<dbReference type="Pfam" id="PF01476">
    <property type="entry name" value="LysM"/>
    <property type="match status" value="1"/>
</dbReference>
<dbReference type="EMBL" id="JBIACJ010000005">
    <property type="protein sequence ID" value="MFE8696903.1"/>
    <property type="molecule type" value="Genomic_DNA"/>
</dbReference>
<comment type="caution">
    <text evidence="3">The sequence shown here is derived from an EMBL/GenBank/DDBJ whole genome shotgun (WGS) entry which is preliminary data.</text>
</comment>
<feature type="domain" description="LysM" evidence="2">
    <location>
        <begin position="340"/>
        <end position="384"/>
    </location>
</feature>
<dbReference type="Gene3D" id="3.10.350.10">
    <property type="entry name" value="LysM domain"/>
    <property type="match status" value="1"/>
</dbReference>
<feature type="compositionally biased region" description="Acidic residues" evidence="1">
    <location>
        <begin position="182"/>
        <end position="191"/>
    </location>
</feature>
<accession>A0ABW6K1P7</accession>
<dbReference type="InterPro" id="IPR048862">
    <property type="entry name" value="SPOCS_spoVID_N"/>
</dbReference>
<dbReference type="RefSeq" id="WP_389219474.1">
    <property type="nucleotide sequence ID" value="NZ_JBIACJ010000005.1"/>
</dbReference>
<dbReference type="NCBIfam" id="TIGR02907">
    <property type="entry name" value="spore_VI_D"/>
    <property type="match status" value="1"/>
</dbReference>
<dbReference type="Pfam" id="PF20918">
    <property type="entry name" value="SPOCS_spoVID-N"/>
    <property type="match status" value="1"/>
</dbReference>
<feature type="region of interest" description="Disordered" evidence="1">
    <location>
        <begin position="294"/>
        <end position="316"/>
    </location>
</feature>
<feature type="region of interest" description="Disordered" evidence="1">
    <location>
        <begin position="250"/>
        <end position="280"/>
    </location>
</feature>
<reference evidence="3 4" key="1">
    <citation type="submission" date="2024-08" db="EMBL/GenBank/DDBJ databases">
        <title>Two novel Cytobacillus novel species.</title>
        <authorList>
            <person name="Liu G."/>
        </authorList>
    </citation>
    <scope>NUCLEOTIDE SEQUENCE [LARGE SCALE GENOMIC DNA]</scope>
    <source>
        <strain evidence="3 4">FJAT-53684</strain>
    </source>
</reference>
<dbReference type="InterPro" id="IPR018392">
    <property type="entry name" value="LysM"/>
</dbReference>
<dbReference type="Proteomes" id="UP001601058">
    <property type="component" value="Unassembled WGS sequence"/>
</dbReference>
<dbReference type="InterPro" id="IPR036779">
    <property type="entry name" value="LysM_dom_sf"/>
</dbReference>
<sequence>MSQENPSCLRFSLEESVWFQKGQEVLDLISISLDPDIFIQENDQYVTIQGALELTGEYKRNETGEQENENPFATPKFIQVVEERGEGLCEFTHYFPVDITIPNNRIKDINQIDVQVESFDYVFPERSCMKLSANLMILGLYGEQQHNRPVEAVEEEEYESLYRSSAASVEVDVNLFEKPSDDVEEEVEEERTEILLSPSNVEVDGYDEGEKLEKDEVEEIYAPFEAEARKQPALEIIEEDVREEKIEEVKPEISFSAQRSEEPQPSAEDIFGIPDESPIQAGKPEEVEMIEQEVKLESPEKVEEAPEKNTKQKKKSKKKSMSLTEFFARKEEADDVAKLKVCIVQNGDTIDTIAERYDVGVHHLLSVNHLEINQDIFEGQVLYIPIAVAR</sequence>
<evidence type="ECO:0000313" key="3">
    <source>
        <dbReference type="EMBL" id="MFE8696903.1"/>
    </source>
</evidence>
<dbReference type="CDD" id="cd00118">
    <property type="entry name" value="LysM"/>
    <property type="match status" value="1"/>
</dbReference>
<name>A0ABW6K1P7_9BACI</name>
<evidence type="ECO:0000313" key="4">
    <source>
        <dbReference type="Proteomes" id="UP001601058"/>
    </source>
</evidence>
<protein>
    <submittedName>
        <fullName evidence="3">Stage VI sporulation protein D</fullName>
    </submittedName>
</protein>
<organism evidence="3 4">
    <name type="scientific">Cytobacillus mangrovibacter</name>
    <dbReference type="NCBI Taxonomy" id="3299024"/>
    <lineage>
        <taxon>Bacteria</taxon>
        <taxon>Bacillati</taxon>
        <taxon>Bacillota</taxon>
        <taxon>Bacilli</taxon>
        <taxon>Bacillales</taxon>
        <taxon>Bacillaceae</taxon>
        <taxon>Cytobacillus</taxon>
    </lineage>
</organism>
<dbReference type="SMART" id="SM00257">
    <property type="entry name" value="LysM"/>
    <property type="match status" value="1"/>
</dbReference>
<evidence type="ECO:0000259" key="2">
    <source>
        <dbReference type="PROSITE" id="PS51782"/>
    </source>
</evidence>